<dbReference type="GO" id="GO:0005092">
    <property type="term" value="F:GDP-dissociation inhibitor activity"/>
    <property type="evidence" value="ECO:0007669"/>
    <property type="project" value="InterPro"/>
</dbReference>
<dbReference type="SUPFAM" id="SSF51905">
    <property type="entry name" value="FAD/NAD(P)-binding domain"/>
    <property type="match status" value="1"/>
</dbReference>
<evidence type="ECO:0000313" key="4">
    <source>
        <dbReference type="Proteomes" id="UP000243459"/>
    </source>
</evidence>
<reference evidence="4" key="1">
    <citation type="journal article" date="2017" name="Nat. Commun.">
        <title>The asparagus genome sheds light on the origin and evolution of a young Y chromosome.</title>
        <authorList>
            <person name="Harkess A."/>
            <person name="Zhou J."/>
            <person name="Xu C."/>
            <person name="Bowers J.E."/>
            <person name="Van der Hulst R."/>
            <person name="Ayyampalayam S."/>
            <person name="Mercati F."/>
            <person name="Riccardi P."/>
            <person name="McKain M.R."/>
            <person name="Kakrana A."/>
            <person name="Tang H."/>
            <person name="Ray J."/>
            <person name="Groenendijk J."/>
            <person name="Arikit S."/>
            <person name="Mathioni S.M."/>
            <person name="Nakano M."/>
            <person name="Shan H."/>
            <person name="Telgmann-Rauber A."/>
            <person name="Kanno A."/>
            <person name="Yue Z."/>
            <person name="Chen H."/>
            <person name="Li W."/>
            <person name="Chen Y."/>
            <person name="Xu X."/>
            <person name="Zhang Y."/>
            <person name="Luo S."/>
            <person name="Chen H."/>
            <person name="Gao J."/>
            <person name="Mao Z."/>
            <person name="Pires J.C."/>
            <person name="Luo M."/>
            <person name="Kudrna D."/>
            <person name="Wing R.A."/>
            <person name="Meyers B.C."/>
            <person name="Yi K."/>
            <person name="Kong H."/>
            <person name="Lavrijsen P."/>
            <person name="Sunseri F."/>
            <person name="Falavigna A."/>
            <person name="Ye Y."/>
            <person name="Leebens-Mack J.H."/>
            <person name="Chen G."/>
        </authorList>
    </citation>
    <scope>NUCLEOTIDE SEQUENCE [LARGE SCALE GENOMIC DNA]</scope>
    <source>
        <strain evidence="4">cv. DH0086</strain>
    </source>
</reference>
<dbReference type="GO" id="GO:0010152">
    <property type="term" value="P:pollen maturation"/>
    <property type="evidence" value="ECO:0007669"/>
    <property type="project" value="EnsemblPlants"/>
</dbReference>
<dbReference type="Gene3D" id="3.30.519.10">
    <property type="entry name" value="Guanine Nucleotide Dissociation Inhibitor, domain 2"/>
    <property type="match status" value="1"/>
</dbReference>
<dbReference type="Gramene" id="ONK68764">
    <property type="protein sequence ID" value="ONK68764"/>
    <property type="gene ID" value="A4U43_C05F15760"/>
</dbReference>
<dbReference type="PANTHER" id="PTHR11787">
    <property type="entry name" value="RAB GDP-DISSOCIATION INHIBITOR"/>
    <property type="match status" value="1"/>
</dbReference>
<keyword evidence="4" id="KW-1185">Reference proteome</keyword>
<dbReference type="GO" id="GO:0005829">
    <property type="term" value="C:cytosol"/>
    <property type="evidence" value="ECO:0007669"/>
    <property type="project" value="TreeGrafter"/>
</dbReference>
<dbReference type="Gene3D" id="1.10.405.10">
    <property type="entry name" value="Guanine Nucleotide Dissociation Inhibitor, domain 1"/>
    <property type="match status" value="1"/>
</dbReference>
<evidence type="ECO:0008006" key="5">
    <source>
        <dbReference type="Google" id="ProtNLM"/>
    </source>
</evidence>
<feature type="compositionally biased region" description="Low complexity" evidence="2">
    <location>
        <begin position="73"/>
        <end position="85"/>
    </location>
</feature>
<evidence type="ECO:0000256" key="1">
    <source>
        <dbReference type="ARBA" id="ARBA00005593"/>
    </source>
</evidence>
<name>A0A5P1ESI6_ASPOF</name>
<organism evidence="3 4">
    <name type="scientific">Asparagus officinalis</name>
    <name type="common">Garden asparagus</name>
    <dbReference type="NCBI Taxonomy" id="4686"/>
    <lineage>
        <taxon>Eukaryota</taxon>
        <taxon>Viridiplantae</taxon>
        <taxon>Streptophyta</taxon>
        <taxon>Embryophyta</taxon>
        <taxon>Tracheophyta</taxon>
        <taxon>Spermatophyta</taxon>
        <taxon>Magnoliopsida</taxon>
        <taxon>Liliopsida</taxon>
        <taxon>Asparagales</taxon>
        <taxon>Asparagaceae</taxon>
        <taxon>Asparagoideae</taxon>
        <taxon>Asparagus</taxon>
    </lineage>
</organism>
<dbReference type="FunFam" id="3.50.50.60:FF:000643">
    <property type="entry name" value="Rab escort protein 1"/>
    <property type="match status" value="1"/>
</dbReference>
<dbReference type="SUPFAM" id="SSF54373">
    <property type="entry name" value="FAD-linked reductases, C-terminal domain"/>
    <property type="match status" value="1"/>
</dbReference>
<dbReference type="GO" id="GO:0031267">
    <property type="term" value="F:small GTPase binding"/>
    <property type="evidence" value="ECO:0007669"/>
    <property type="project" value="EnsemblPlants"/>
</dbReference>
<comment type="similarity">
    <text evidence="1">Belongs to the Rab GDI family.</text>
</comment>
<feature type="region of interest" description="Disordered" evidence="2">
    <location>
        <begin position="465"/>
        <end position="485"/>
    </location>
</feature>
<dbReference type="GO" id="GO:0005634">
    <property type="term" value="C:nucleus"/>
    <property type="evidence" value="ECO:0007669"/>
    <property type="project" value="TreeGrafter"/>
</dbReference>
<dbReference type="OMA" id="LMKFLTA"/>
<proteinExistence type="inferred from homology"/>
<dbReference type="EMBL" id="CM007385">
    <property type="protein sequence ID" value="ONK68764.1"/>
    <property type="molecule type" value="Genomic_DNA"/>
</dbReference>
<dbReference type="GO" id="GO:0009860">
    <property type="term" value="P:pollen tube growth"/>
    <property type="evidence" value="ECO:0007669"/>
    <property type="project" value="EnsemblPlants"/>
</dbReference>
<dbReference type="GO" id="GO:0016192">
    <property type="term" value="P:vesicle-mediated transport"/>
    <property type="evidence" value="ECO:0007669"/>
    <property type="project" value="TreeGrafter"/>
</dbReference>
<accession>A0A5P1ESI6</accession>
<gene>
    <name evidence="3" type="ORF">A4U43_C05F15760</name>
</gene>
<feature type="region of interest" description="Disordered" evidence="2">
    <location>
        <begin position="46"/>
        <end position="102"/>
    </location>
</feature>
<dbReference type="PANTHER" id="PTHR11787:SF4">
    <property type="entry name" value="CHM, RAB ESCORT PROTEIN 1"/>
    <property type="match status" value="1"/>
</dbReference>
<dbReference type="GO" id="GO:0009846">
    <property type="term" value="P:pollen germination"/>
    <property type="evidence" value="ECO:0007669"/>
    <property type="project" value="EnsemblPlants"/>
</dbReference>
<evidence type="ECO:0000256" key="2">
    <source>
        <dbReference type="SAM" id="MobiDB-lite"/>
    </source>
</evidence>
<dbReference type="InterPro" id="IPR018203">
    <property type="entry name" value="GDP_dissociation_inhibitor"/>
</dbReference>
<protein>
    <recommendedName>
        <fullName evidence="5">Rab proteins geranylgeranyltransferase component</fullName>
    </recommendedName>
</protein>
<evidence type="ECO:0000313" key="3">
    <source>
        <dbReference type="EMBL" id="ONK68764.1"/>
    </source>
</evidence>
<dbReference type="Gene3D" id="3.50.50.60">
    <property type="entry name" value="FAD/NAD(P)-binding domain"/>
    <property type="match status" value="1"/>
</dbReference>
<sequence>MAATPTVPNAGPTSYDLIIHGTRLLLHHRAAARRLREIRLHLRTNPSTGPLRLLPLHPPFSHKPPASFQNFQSSPSTSPAPGSSTARRHGRRPSDSGAGHQCEFKSVDGSLIIRGALCSSADSRQAIFKDRSLELGEKREMMRFLRLVQGHIGDEEGSRVSEEDLEMPFVEFLKRQRLPPKIRSIILYAIVLAEYDQESGEGCKKLIKTKDGIASIGLYIKSVGRFPNAVGAFIYPMYGHGELPQAFCRCAAVKGALYVLRMPVVEILADEETKEYKGVNLASGQEILSQHLIVEPSSKVPSSVLLPLDHEGSNASNLSEKVARGVCVTSSSLKQDLSNILVIFPPGSLHAGQLTTVRALQLSSNVAVCPQGMYVVHLSTSCDSAMNALFSLPNLDNCEGISRNNEGAEVSKPTLIWSAVYDQEVTQASFGTVCSSPLPDANLDYRDLLESTMELFSHMYPQEEFLPQVPATENDDEDYSGSSEQ</sequence>
<dbReference type="Pfam" id="PF00996">
    <property type="entry name" value="GDI"/>
    <property type="match status" value="1"/>
</dbReference>
<dbReference type="Proteomes" id="UP000243459">
    <property type="component" value="Chromosome 5"/>
</dbReference>
<dbReference type="GO" id="GO:0005968">
    <property type="term" value="C:Rab-protein geranylgeranyltransferase complex"/>
    <property type="evidence" value="ECO:0007669"/>
    <property type="project" value="EnsemblPlants"/>
</dbReference>
<dbReference type="InterPro" id="IPR036188">
    <property type="entry name" value="FAD/NAD-bd_sf"/>
</dbReference>
<dbReference type="GO" id="GO:0004663">
    <property type="term" value="F:Rab geranylgeranyltransferase activity"/>
    <property type="evidence" value="ECO:0007669"/>
    <property type="project" value="EnsemblPlants"/>
</dbReference>
<dbReference type="AlphaFoldDB" id="A0A5P1ESI6"/>
<dbReference type="GO" id="GO:0007264">
    <property type="term" value="P:small GTPase-mediated signal transduction"/>
    <property type="evidence" value="ECO:0007669"/>
    <property type="project" value="InterPro"/>
</dbReference>
<dbReference type="PRINTS" id="PR00891">
    <property type="entry name" value="RABGDIREP"/>
</dbReference>